<organism evidence="1 2">
    <name type="scientific">Abyssicoccus albus</name>
    <dbReference type="NCBI Taxonomy" id="1817405"/>
    <lineage>
        <taxon>Bacteria</taxon>
        <taxon>Bacillati</taxon>
        <taxon>Bacillota</taxon>
        <taxon>Bacilli</taxon>
        <taxon>Bacillales</taxon>
        <taxon>Abyssicoccaceae</taxon>
    </lineage>
</organism>
<protein>
    <submittedName>
        <fullName evidence="1">Uncharacterized protein</fullName>
    </submittedName>
</protein>
<dbReference type="EMBL" id="RKRK01000006">
    <property type="protein sequence ID" value="RPF54788.1"/>
    <property type="molecule type" value="Genomic_DNA"/>
</dbReference>
<reference evidence="1 2" key="1">
    <citation type="submission" date="2018-11" db="EMBL/GenBank/DDBJ databases">
        <title>Genomic Encyclopedia of Type Strains, Phase IV (KMG-IV): sequencing the most valuable type-strain genomes for metagenomic binning, comparative biology and taxonomic classification.</title>
        <authorList>
            <person name="Goeker M."/>
        </authorList>
    </citation>
    <scope>NUCLEOTIDE SEQUENCE [LARGE SCALE GENOMIC DNA]</scope>
    <source>
        <strain evidence="1 2">DSM 29158</strain>
    </source>
</reference>
<dbReference type="AlphaFoldDB" id="A0A3N5BYA3"/>
<accession>A0A3N5BYA3</accession>
<sequence length="177" mass="20891">MKDSRLKKFVLGLLLLIGAPIIVPYRIAEMHFVSKTHWLVSVAEWVNATKVMFEESITGKENAENLFNENEIDWWFRTGRYIKKYSGLSYGEISEFRNEMNWFRFAKSSHMDYADFSNEGKAISLIMDVGEKTSYVVFREDRTYEIKVAEHKTEELKGIVDDSFIETIKNWRNNHEK</sequence>
<evidence type="ECO:0000313" key="2">
    <source>
        <dbReference type="Proteomes" id="UP000277108"/>
    </source>
</evidence>
<keyword evidence="2" id="KW-1185">Reference proteome</keyword>
<name>A0A3N5BYA3_9BACL</name>
<comment type="caution">
    <text evidence="1">The sequence shown here is derived from an EMBL/GenBank/DDBJ whole genome shotgun (WGS) entry which is preliminary data.</text>
</comment>
<proteinExistence type="predicted"/>
<evidence type="ECO:0000313" key="1">
    <source>
        <dbReference type="EMBL" id="RPF54788.1"/>
    </source>
</evidence>
<dbReference type="Proteomes" id="UP000277108">
    <property type="component" value="Unassembled WGS sequence"/>
</dbReference>
<dbReference type="RefSeq" id="WP_123808697.1">
    <property type="nucleotide sequence ID" value="NZ_RKRK01000006.1"/>
</dbReference>
<gene>
    <name evidence="1" type="ORF">EDD62_1749</name>
</gene>